<feature type="domain" description="HTH lacI-type" evidence="4">
    <location>
        <begin position="4"/>
        <end position="59"/>
    </location>
</feature>
<dbReference type="PROSITE" id="PS00356">
    <property type="entry name" value="HTH_LACI_1"/>
    <property type="match status" value="1"/>
</dbReference>
<evidence type="ECO:0000256" key="1">
    <source>
        <dbReference type="ARBA" id="ARBA00023015"/>
    </source>
</evidence>
<accession>A0ABS4KGI9</accession>
<keyword evidence="3" id="KW-0804">Transcription</keyword>
<dbReference type="SUPFAM" id="SSF53822">
    <property type="entry name" value="Periplasmic binding protein-like I"/>
    <property type="match status" value="1"/>
</dbReference>
<dbReference type="CDD" id="cd01392">
    <property type="entry name" value="HTH_LacI"/>
    <property type="match status" value="1"/>
</dbReference>
<dbReference type="InterPro" id="IPR000843">
    <property type="entry name" value="HTH_LacI"/>
</dbReference>
<dbReference type="SUPFAM" id="SSF47413">
    <property type="entry name" value="lambda repressor-like DNA-binding domains"/>
    <property type="match status" value="1"/>
</dbReference>
<dbReference type="Proteomes" id="UP001314903">
    <property type="component" value="Unassembled WGS sequence"/>
</dbReference>
<keyword evidence="1" id="KW-0805">Transcription regulation</keyword>
<proteinExistence type="predicted"/>
<evidence type="ECO:0000313" key="5">
    <source>
        <dbReference type="EMBL" id="MBP2026897.1"/>
    </source>
</evidence>
<keyword evidence="2" id="KW-0238">DNA-binding</keyword>
<dbReference type="Pfam" id="PF13377">
    <property type="entry name" value="Peripla_BP_3"/>
    <property type="match status" value="1"/>
</dbReference>
<dbReference type="PANTHER" id="PTHR30146:SF149">
    <property type="entry name" value="HTH-TYPE TRANSCRIPTIONAL REGULATOR EBGR"/>
    <property type="match status" value="1"/>
</dbReference>
<name>A0ABS4KGI9_9FIRM</name>
<dbReference type="Gene3D" id="1.10.260.40">
    <property type="entry name" value="lambda repressor-like DNA-binding domains"/>
    <property type="match status" value="1"/>
</dbReference>
<dbReference type="InterPro" id="IPR028082">
    <property type="entry name" value="Peripla_BP_I"/>
</dbReference>
<evidence type="ECO:0000256" key="3">
    <source>
        <dbReference type="ARBA" id="ARBA00023163"/>
    </source>
</evidence>
<dbReference type="PRINTS" id="PR00036">
    <property type="entry name" value="HTHLACI"/>
</dbReference>
<evidence type="ECO:0000313" key="6">
    <source>
        <dbReference type="Proteomes" id="UP001314903"/>
    </source>
</evidence>
<protein>
    <submittedName>
        <fullName evidence="5">LacI family transcriptional regulator</fullName>
    </submittedName>
</protein>
<dbReference type="EMBL" id="JAGGLI010000005">
    <property type="protein sequence ID" value="MBP2026897.1"/>
    <property type="molecule type" value="Genomic_DNA"/>
</dbReference>
<dbReference type="Pfam" id="PF00356">
    <property type="entry name" value="LacI"/>
    <property type="match status" value="1"/>
</dbReference>
<dbReference type="SMART" id="SM00354">
    <property type="entry name" value="HTH_LACI"/>
    <property type="match status" value="1"/>
</dbReference>
<dbReference type="InterPro" id="IPR046335">
    <property type="entry name" value="LacI/GalR-like_sensor"/>
</dbReference>
<dbReference type="Gene3D" id="3.40.50.2300">
    <property type="match status" value="2"/>
</dbReference>
<sequence length="344" mass="39526">MEMATIKDIAKEAGVSPATVSRVLNEDIRLSVAEDTRKKIFEAADRLNYKTVRQRNKRSKDRTKIGVIHWYSQKEELGDPYYVSLSKGIEKECSIRKIETKSIYKNQGMYPLSQLKSLDGIICIGKFAQEEIDEFRSYSKNIVFADYYPDDDRCDCVIVDFKKSMETIMNYLFSLGHRRIGYIGGKEYVGKDKSLIKDKRESGYKRYMEGYGIYNENDVYTGKYTTEEGYKLMKKAIEDSEKKLKNMPTAFFVGSDSMAMGAMQALYENKISIPSDISIVGFNDIEASRYLIPPLTTVKVYTEFMGKTSVDLLLERIVEKREIPKKVTIPTKLVIRDSCKDINS</sequence>
<evidence type="ECO:0000256" key="2">
    <source>
        <dbReference type="ARBA" id="ARBA00023125"/>
    </source>
</evidence>
<dbReference type="PANTHER" id="PTHR30146">
    <property type="entry name" value="LACI-RELATED TRANSCRIPTIONAL REPRESSOR"/>
    <property type="match status" value="1"/>
</dbReference>
<reference evidence="5 6" key="1">
    <citation type="submission" date="2021-03" db="EMBL/GenBank/DDBJ databases">
        <title>Genomic Encyclopedia of Type Strains, Phase IV (KMG-IV): sequencing the most valuable type-strain genomes for metagenomic binning, comparative biology and taxonomic classification.</title>
        <authorList>
            <person name="Goeker M."/>
        </authorList>
    </citation>
    <scope>NUCLEOTIDE SEQUENCE [LARGE SCALE GENOMIC DNA]</scope>
    <source>
        <strain evidence="5 6">DSM 27512</strain>
    </source>
</reference>
<dbReference type="InterPro" id="IPR010982">
    <property type="entry name" value="Lambda_DNA-bd_dom_sf"/>
</dbReference>
<keyword evidence="6" id="KW-1185">Reference proteome</keyword>
<gene>
    <name evidence="5" type="ORF">J2Z35_000689</name>
</gene>
<dbReference type="PROSITE" id="PS50932">
    <property type="entry name" value="HTH_LACI_2"/>
    <property type="match status" value="1"/>
</dbReference>
<organism evidence="5 6">
    <name type="scientific">Acetoanaerobium pronyense</name>
    <dbReference type="NCBI Taxonomy" id="1482736"/>
    <lineage>
        <taxon>Bacteria</taxon>
        <taxon>Bacillati</taxon>
        <taxon>Bacillota</taxon>
        <taxon>Clostridia</taxon>
        <taxon>Peptostreptococcales</taxon>
        <taxon>Filifactoraceae</taxon>
        <taxon>Acetoanaerobium</taxon>
    </lineage>
</organism>
<comment type="caution">
    <text evidence="5">The sequence shown here is derived from an EMBL/GenBank/DDBJ whole genome shotgun (WGS) entry which is preliminary data.</text>
</comment>
<dbReference type="CDD" id="cd01544">
    <property type="entry name" value="PBP1_GalR"/>
    <property type="match status" value="1"/>
</dbReference>
<evidence type="ECO:0000259" key="4">
    <source>
        <dbReference type="PROSITE" id="PS50932"/>
    </source>
</evidence>